<dbReference type="GO" id="GO:0003729">
    <property type="term" value="F:mRNA binding"/>
    <property type="evidence" value="ECO:0007669"/>
    <property type="project" value="TreeGrafter"/>
</dbReference>
<evidence type="ECO:0000256" key="3">
    <source>
        <dbReference type="ARBA" id="ARBA00023274"/>
    </source>
</evidence>
<dbReference type="Pfam" id="PF00575">
    <property type="entry name" value="S1"/>
    <property type="match status" value="2"/>
</dbReference>
<dbReference type="InterPro" id="IPR012340">
    <property type="entry name" value="NA-bd_OB-fold"/>
</dbReference>
<dbReference type="AlphaFoldDB" id="A0A7J7II29"/>
<dbReference type="InterPro" id="IPR050437">
    <property type="entry name" value="Ribos_protein_bS1-like"/>
</dbReference>
<name>A0A7J7II29_9RHOD</name>
<gene>
    <name evidence="6" type="ORF">F1559_004328</name>
</gene>
<dbReference type="Proteomes" id="UP000530660">
    <property type="component" value="Unassembled WGS sequence"/>
</dbReference>
<evidence type="ECO:0000256" key="1">
    <source>
        <dbReference type="ARBA" id="ARBA00006767"/>
    </source>
</evidence>
<dbReference type="GO" id="GO:0005840">
    <property type="term" value="C:ribosome"/>
    <property type="evidence" value="ECO:0007669"/>
    <property type="project" value="UniProtKB-KW"/>
</dbReference>
<evidence type="ECO:0000259" key="5">
    <source>
        <dbReference type="PROSITE" id="PS50126"/>
    </source>
</evidence>
<feature type="compositionally biased region" description="Low complexity" evidence="4">
    <location>
        <begin position="130"/>
        <end position="142"/>
    </location>
</feature>
<keyword evidence="3" id="KW-0687">Ribonucleoprotein</keyword>
<keyword evidence="7" id="KW-1185">Reference proteome</keyword>
<feature type="compositionally biased region" description="Polar residues" evidence="4">
    <location>
        <begin position="240"/>
        <end position="252"/>
    </location>
</feature>
<protein>
    <recommendedName>
        <fullName evidence="5">S1 motif domain-containing protein</fullName>
    </recommendedName>
</protein>
<dbReference type="SUPFAM" id="SSF50249">
    <property type="entry name" value="Nucleic acid-binding proteins"/>
    <property type="match status" value="2"/>
</dbReference>
<feature type="domain" description="S1 motif" evidence="5">
    <location>
        <begin position="356"/>
        <end position="425"/>
    </location>
</feature>
<dbReference type="SMART" id="SM00316">
    <property type="entry name" value="S1"/>
    <property type="match status" value="2"/>
</dbReference>
<feature type="domain" description="S1 motif" evidence="5">
    <location>
        <begin position="237"/>
        <end position="308"/>
    </location>
</feature>
<dbReference type="GO" id="GO:0006412">
    <property type="term" value="P:translation"/>
    <property type="evidence" value="ECO:0007669"/>
    <property type="project" value="TreeGrafter"/>
</dbReference>
<dbReference type="GO" id="GO:1990904">
    <property type="term" value="C:ribonucleoprotein complex"/>
    <property type="evidence" value="ECO:0007669"/>
    <property type="project" value="UniProtKB-KW"/>
</dbReference>
<accession>A0A7J7II29</accession>
<evidence type="ECO:0000256" key="4">
    <source>
        <dbReference type="SAM" id="MobiDB-lite"/>
    </source>
</evidence>
<dbReference type="PROSITE" id="PS50126">
    <property type="entry name" value="S1"/>
    <property type="match status" value="2"/>
</dbReference>
<evidence type="ECO:0000313" key="6">
    <source>
        <dbReference type="EMBL" id="KAF6002319.1"/>
    </source>
</evidence>
<dbReference type="Gene3D" id="2.40.50.140">
    <property type="entry name" value="Nucleic acid-binding proteins"/>
    <property type="match status" value="2"/>
</dbReference>
<keyword evidence="2" id="KW-0689">Ribosomal protein</keyword>
<dbReference type="InterPro" id="IPR003029">
    <property type="entry name" value="S1_domain"/>
</dbReference>
<dbReference type="GO" id="GO:0003735">
    <property type="term" value="F:structural constituent of ribosome"/>
    <property type="evidence" value="ECO:0007669"/>
    <property type="project" value="TreeGrafter"/>
</dbReference>
<feature type="compositionally biased region" description="Low complexity" evidence="4">
    <location>
        <begin position="98"/>
        <end position="108"/>
    </location>
</feature>
<comment type="similarity">
    <text evidence="1">Belongs to the bacterial ribosomal protein bS1 family.</text>
</comment>
<reference evidence="6 7" key="1">
    <citation type="journal article" date="2020" name="J. Phycol.">
        <title>Comparative genome analysis reveals Cyanidiococcus gen. nov., a new extremophilic red algal genus sister to Cyanidioschyzon (Cyanidioschyzonaceae, Rhodophyta).</title>
        <authorList>
            <person name="Liu S.-L."/>
            <person name="Chiang Y.-R."/>
            <person name="Yoon H.S."/>
            <person name="Fu H.-Y."/>
        </authorList>
    </citation>
    <scope>NUCLEOTIDE SEQUENCE [LARGE SCALE GENOMIC DNA]</scope>
    <source>
        <strain evidence="6 7">THAL066</strain>
    </source>
</reference>
<dbReference type="EMBL" id="VWRR01000011">
    <property type="protein sequence ID" value="KAF6002319.1"/>
    <property type="molecule type" value="Genomic_DNA"/>
</dbReference>
<evidence type="ECO:0000256" key="2">
    <source>
        <dbReference type="ARBA" id="ARBA00022980"/>
    </source>
</evidence>
<dbReference type="PANTHER" id="PTHR10724:SF7">
    <property type="entry name" value="SMALL RIBOSOMAL SUBUNIT PROTEIN BS1C"/>
    <property type="match status" value="1"/>
</dbReference>
<dbReference type="OrthoDB" id="995477at2759"/>
<comment type="caution">
    <text evidence="6">The sequence shown here is derived from an EMBL/GenBank/DDBJ whole genome shotgun (WGS) entry which is preliminary data.</text>
</comment>
<proteinExistence type="inferred from homology"/>
<feature type="region of interest" description="Disordered" evidence="4">
    <location>
        <begin position="235"/>
        <end position="254"/>
    </location>
</feature>
<sequence>MFVSVSYTRFLVGALGARACVASRRAGRGFRGLPLLPMAGRQALLRSRAVLRMDAWAVASAGLPEEKVEAISTDGEQPAAEPVPELSNGPEFGDTTEGSEVSSGAGASIQGSNYGADGFRRRPRREGGFSRRAGPGGRRPASVLRRRPLEHKLTDLQPGQELRGTVCGVVSYGAFVDCGVYFEEEATEESGVSYEESSLDSLSTNVGNSADVGAVAETENLDIANNEQEAVRHEVEGDSLASSEVTDSTAEDTASRKRMVPFDGLVHVRDFSREYVESPESVVSRGDEVTVYVKFVDYERRRLSLSLLPPGQQRPQGKAFSSTRNMYTPTETAEGRRILTYADAENRRRVGAFELDESVEGIVRRVTNFGAFIDIGSEVDAFVHVSDLWGRNKQRTLQLLKAGDKLNAQVCEVNDRAKRIRVRAASPVGGESEDMSPDEF</sequence>
<evidence type="ECO:0000313" key="7">
    <source>
        <dbReference type="Proteomes" id="UP000530660"/>
    </source>
</evidence>
<dbReference type="PANTHER" id="PTHR10724">
    <property type="entry name" value="30S RIBOSOMAL PROTEIN S1"/>
    <property type="match status" value="1"/>
</dbReference>
<organism evidence="6 7">
    <name type="scientific">Cyanidiococcus yangmingshanensis</name>
    <dbReference type="NCBI Taxonomy" id="2690220"/>
    <lineage>
        <taxon>Eukaryota</taxon>
        <taxon>Rhodophyta</taxon>
        <taxon>Bangiophyceae</taxon>
        <taxon>Cyanidiales</taxon>
        <taxon>Cyanidiaceae</taxon>
        <taxon>Cyanidiococcus</taxon>
    </lineage>
</organism>
<feature type="region of interest" description="Disordered" evidence="4">
    <location>
        <begin position="71"/>
        <end position="148"/>
    </location>
</feature>